<dbReference type="EMBL" id="JANVFS010000063">
    <property type="protein sequence ID" value="KAJ4464032.1"/>
    <property type="molecule type" value="Genomic_DNA"/>
</dbReference>
<dbReference type="Proteomes" id="UP001150238">
    <property type="component" value="Unassembled WGS sequence"/>
</dbReference>
<evidence type="ECO:0000256" key="4">
    <source>
        <dbReference type="ARBA" id="ARBA00022670"/>
    </source>
</evidence>
<feature type="compositionally biased region" description="Low complexity" evidence="8">
    <location>
        <begin position="286"/>
        <end position="297"/>
    </location>
</feature>
<comment type="similarity">
    <text evidence="2">Belongs to the peptidase C19 family.</text>
</comment>
<feature type="compositionally biased region" description="Basic and acidic residues" evidence="8">
    <location>
        <begin position="453"/>
        <end position="475"/>
    </location>
</feature>
<dbReference type="GO" id="GO:0016579">
    <property type="term" value="P:protein deubiquitination"/>
    <property type="evidence" value="ECO:0007669"/>
    <property type="project" value="InterPro"/>
</dbReference>
<reference evidence="10" key="1">
    <citation type="submission" date="2022-08" db="EMBL/GenBank/DDBJ databases">
        <authorList>
            <consortium name="DOE Joint Genome Institute"/>
            <person name="Min B."/>
            <person name="Riley R."/>
            <person name="Sierra-Patev S."/>
            <person name="Naranjo-Ortiz M."/>
            <person name="Looney B."/>
            <person name="Konkel Z."/>
            <person name="Slot J.C."/>
            <person name="Sakamoto Y."/>
            <person name="Steenwyk J.L."/>
            <person name="Rokas A."/>
            <person name="Carro J."/>
            <person name="Camarero S."/>
            <person name="Ferreira P."/>
            <person name="Molpeceres G."/>
            <person name="Ruiz-Duenas F.J."/>
            <person name="Serrano A."/>
            <person name="Henrissat B."/>
            <person name="Drula E."/>
            <person name="Hughes K.W."/>
            <person name="Mata J.L."/>
            <person name="Ishikawa N.K."/>
            <person name="Vargas-Isla R."/>
            <person name="Ushijima S."/>
            <person name="Smith C.A."/>
            <person name="Ahrendt S."/>
            <person name="Andreopoulos W."/>
            <person name="He G."/>
            <person name="Labutti K."/>
            <person name="Lipzen A."/>
            <person name="Ng V."/>
            <person name="Sandor L."/>
            <person name="Barry K."/>
            <person name="Martinez A.T."/>
            <person name="Xiao Y."/>
            <person name="Gibbons J.G."/>
            <person name="Terashima K."/>
            <person name="Hibbett D.S."/>
            <person name="Grigoriev I.V."/>
        </authorList>
    </citation>
    <scope>NUCLEOTIDE SEQUENCE</scope>
    <source>
        <strain evidence="10">Sp2 HRB7682 ss15</strain>
    </source>
</reference>
<evidence type="ECO:0000313" key="11">
    <source>
        <dbReference type="Proteomes" id="UP001150238"/>
    </source>
</evidence>
<evidence type="ECO:0000313" key="10">
    <source>
        <dbReference type="EMBL" id="KAJ4464032.1"/>
    </source>
</evidence>
<proteinExistence type="inferred from homology"/>
<protein>
    <recommendedName>
        <fullName evidence="3">ubiquitinyl hydrolase 1</fullName>
        <ecNumber evidence="3">3.4.19.12</ecNumber>
    </recommendedName>
</protein>
<name>A0A9W8ZRZ0_9AGAR</name>
<comment type="catalytic activity">
    <reaction evidence="1">
        <text>Thiol-dependent hydrolysis of ester, thioester, amide, peptide and isopeptide bonds formed by the C-terminal Gly of ubiquitin (a 76-residue protein attached to proteins as an intracellular targeting signal).</text>
        <dbReference type="EC" id="3.4.19.12"/>
    </reaction>
</comment>
<dbReference type="InterPro" id="IPR018200">
    <property type="entry name" value="USP_CS"/>
</dbReference>
<evidence type="ECO:0000256" key="3">
    <source>
        <dbReference type="ARBA" id="ARBA00012759"/>
    </source>
</evidence>
<dbReference type="GO" id="GO:0005634">
    <property type="term" value="C:nucleus"/>
    <property type="evidence" value="ECO:0007669"/>
    <property type="project" value="TreeGrafter"/>
</dbReference>
<feature type="compositionally biased region" description="Acidic residues" evidence="8">
    <location>
        <begin position="689"/>
        <end position="725"/>
    </location>
</feature>
<reference evidence="10" key="2">
    <citation type="journal article" date="2023" name="Proc. Natl. Acad. Sci. U.S.A.">
        <title>A global phylogenomic analysis of the shiitake genus Lentinula.</title>
        <authorList>
            <person name="Sierra-Patev S."/>
            <person name="Min B."/>
            <person name="Naranjo-Ortiz M."/>
            <person name="Looney B."/>
            <person name="Konkel Z."/>
            <person name="Slot J.C."/>
            <person name="Sakamoto Y."/>
            <person name="Steenwyk J.L."/>
            <person name="Rokas A."/>
            <person name="Carro J."/>
            <person name="Camarero S."/>
            <person name="Ferreira P."/>
            <person name="Molpeceres G."/>
            <person name="Ruiz-Duenas F.J."/>
            <person name="Serrano A."/>
            <person name="Henrissat B."/>
            <person name="Drula E."/>
            <person name="Hughes K.W."/>
            <person name="Mata J.L."/>
            <person name="Ishikawa N.K."/>
            <person name="Vargas-Isla R."/>
            <person name="Ushijima S."/>
            <person name="Smith C.A."/>
            <person name="Donoghue J."/>
            <person name="Ahrendt S."/>
            <person name="Andreopoulos W."/>
            <person name="He G."/>
            <person name="LaButti K."/>
            <person name="Lipzen A."/>
            <person name="Ng V."/>
            <person name="Riley R."/>
            <person name="Sandor L."/>
            <person name="Barry K."/>
            <person name="Martinez A.T."/>
            <person name="Xiao Y."/>
            <person name="Gibbons J.G."/>
            <person name="Terashima K."/>
            <person name="Grigoriev I.V."/>
            <person name="Hibbett D."/>
        </authorList>
    </citation>
    <scope>NUCLEOTIDE SEQUENCE</scope>
    <source>
        <strain evidence="10">Sp2 HRB7682 ss15</strain>
    </source>
</reference>
<gene>
    <name evidence="10" type="ORF">C8J55DRAFT_567162</name>
</gene>
<feature type="domain" description="USP" evidence="9">
    <location>
        <begin position="30"/>
        <end position="1162"/>
    </location>
</feature>
<evidence type="ECO:0000256" key="5">
    <source>
        <dbReference type="ARBA" id="ARBA00022786"/>
    </source>
</evidence>
<keyword evidence="4" id="KW-0645">Protease</keyword>
<feature type="compositionally biased region" description="Polar residues" evidence="8">
    <location>
        <begin position="311"/>
        <end position="334"/>
    </location>
</feature>
<dbReference type="GO" id="GO:0004843">
    <property type="term" value="F:cysteine-type deubiquitinase activity"/>
    <property type="evidence" value="ECO:0007669"/>
    <property type="project" value="UniProtKB-EC"/>
</dbReference>
<dbReference type="AlphaFoldDB" id="A0A9W8ZRZ0"/>
<feature type="region of interest" description="Disordered" evidence="8">
    <location>
        <begin position="268"/>
        <end position="543"/>
    </location>
</feature>
<feature type="compositionally biased region" description="Polar residues" evidence="8">
    <location>
        <begin position="530"/>
        <end position="542"/>
    </location>
</feature>
<dbReference type="PROSITE" id="PS50235">
    <property type="entry name" value="USP_3"/>
    <property type="match status" value="1"/>
</dbReference>
<dbReference type="InterPro" id="IPR001394">
    <property type="entry name" value="Peptidase_C19_UCH"/>
</dbReference>
<dbReference type="PROSITE" id="PS00973">
    <property type="entry name" value="USP_2"/>
    <property type="match status" value="1"/>
</dbReference>
<dbReference type="SUPFAM" id="SSF54001">
    <property type="entry name" value="Cysteine proteinases"/>
    <property type="match status" value="1"/>
</dbReference>
<feature type="compositionally biased region" description="Low complexity" evidence="8">
    <location>
        <begin position="755"/>
        <end position="764"/>
    </location>
</feature>
<dbReference type="InterPro" id="IPR028889">
    <property type="entry name" value="USP"/>
</dbReference>
<dbReference type="PROSITE" id="PS00972">
    <property type="entry name" value="USP_1"/>
    <property type="match status" value="1"/>
</dbReference>
<feature type="compositionally biased region" description="Polar residues" evidence="8">
    <location>
        <begin position="180"/>
        <end position="193"/>
    </location>
</feature>
<evidence type="ECO:0000256" key="6">
    <source>
        <dbReference type="ARBA" id="ARBA00022801"/>
    </source>
</evidence>
<evidence type="ECO:0000259" key="9">
    <source>
        <dbReference type="PROSITE" id="PS50235"/>
    </source>
</evidence>
<feature type="compositionally biased region" description="Low complexity" evidence="8">
    <location>
        <begin position="802"/>
        <end position="816"/>
    </location>
</feature>
<comment type="caution">
    <text evidence="10">The sequence shown here is derived from an EMBL/GenBank/DDBJ whole genome shotgun (WGS) entry which is preliminary data.</text>
</comment>
<dbReference type="Pfam" id="PF00443">
    <property type="entry name" value="UCH"/>
    <property type="match status" value="1"/>
</dbReference>
<organism evidence="10 11">
    <name type="scientific">Lentinula lateritia</name>
    <dbReference type="NCBI Taxonomy" id="40482"/>
    <lineage>
        <taxon>Eukaryota</taxon>
        <taxon>Fungi</taxon>
        <taxon>Dikarya</taxon>
        <taxon>Basidiomycota</taxon>
        <taxon>Agaricomycotina</taxon>
        <taxon>Agaricomycetes</taxon>
        <taxon>Agaricomycetidae</taxon>
        <taxon>Agaricales</taxon>
        <taxon>Marasmiineae</taxon>
        <taxon>Omphalotaceae</taxon>
        <taxon>Lentinula</taxon>
    </lineage>
</organism>
<feature type="compositionally biased region" description="Polar residues" evidence="8">
    <location>
        <begin position="932"/>
        <end position="963"/>
    </location>
</feature>
<dbReference type="PANTHER" id="PTHR24006">
    <property type="entry name" value="UBIQUITIN CARBOXYL-TERMINAL HYDROLASE"/>
    <property type="match status" value="1"/>
</dbReference>
<feature type="compositionally biased region" description="Basic and acidic residues" evidence="8">
    <location>
        <begin position="408"/>
        <end position="433"/>
    </location>
</feature>
<dbReference type="InterPro" id="IPR050164">
    <property type="entry name" value="Peptidase_C19"/>
</dbReference>
<dbReference type="Gene3D" id="3.90.70.10">
    <property type="entry name" value="Cysteine proteinases"/>
    <property type="match status" value="2"/>
</dbReference>
<feature type="compositionally biased region" description="Basic and acidic residues" evidence="8">
    <location>
        <begin position="346"/>
        <end position="362"/>
    </location>
</feature>
<dbReference type="PANTHER" id="PTHR24006:SF888">
    <property type="entry name" value="UBIQUITIN CARBOXYL-TERMINAL HYDROLASE 30"/>
    <property type="match status" value="1"/>
</dbReference>
<feature type="compositionally biased region" description="Basic and acidic residues" evidence="8">
    <location>
        <begin position="861"/>
        <end position="870"/>
    </location>
</feature>
<keyword evidence="5" id="KW-0833">Ubl conjugation pathway</keyword>
<evidence type="ECO:0000256" key="7">
    <source>
        <dbReference type="ARBA" id="ARBA00022807"/>
    </source>
</evidence>
<feature type="compositionally biased region" description="Low complexity" evidence="8">
    <location>
        <begin position="919"/>
        <end position="931"/>
    </location>
</feature>
<dbReference type="GO" id="GO:0005829">
    <property type="term" value="C:cytosol"/>
    <property type="evidence" value="ECO:0007669"/>
    <property type="project" value="TreeGrafter"/>
</dbReference>
<feature type="region of interest" description="Disordered" evidence="8">
    <location>
        <begin position="904"/>
        <end position="990"/>
    </location>
</feature>
<keyword evidence="6" id="KW-0378">Hydrolase</keyword>
<feature type="region of interest" description="Disordered" evidence="8">
    <location>
        <begin position="168"/>
        <end position="193"/>
    </location>
</feature>
<accession>A0A9W8ZRZ0</accession>
<feature type="region of interest" description="Disordered" evidence="8">
    <location>
        <begin position="673"/>
        <end position="870"/>
    </location>
</feature>
<feature type="region of interest" description="Disordered" evidence="8">
    <location>
        <begin position="1"/>
        <end position="20"/>
    </location>
</feature>
<evidence type="ECO:0000256" key="2">
    <source>
        <dbReference type="ARBA" id="ARBA00009085"/>
    </source>
</evidence>
<keyword evidence="7" id="KW-0788">Thiol protease</keyword>
<dbReference type="InterPro" id="IPR038765">
    <property type="entry name" value="Papain-like_cys_pep_sf"/>
</dbReference>
<dbReference type="GO" id="GO:0006508">
    <property type="term" value="P:proteolysis"/>
    <property type="evidence" value="ECO:0007669"/>
    <property type="project" value="UniProtKB-KW"/>
</dbReference>
<evidence type="ECO:0000256" key="1">
    <source>
        <dbReference type="ARBA" id="ARBA00000707"/>
    </source>
</evidence>
<dbReference type="EC" id="3.4.19.12" evidence="3"/>
<sequence>MAKSKAPTPQEIYRAKKQQEEQERLSLLPPGLINHGNTCFMNSVLQGLIATRLLSQLVHFEPIPSQVQEHSNTLLASQRSPQLTNGHELGGIYEQKWDNSMPIGDVFISIMYRAWESQRLRKRESMSPQQLLATLGRKYDQYMDFAQQDAHEFLRILLDAMRMEEFDVIKKRQPPPSPGNKRQPQRRSTITPTNVHSVLDESDHEQEAESTQLTSLSDMLFGGQLTSILVCQKCKNVSQTYEDFNDLSLSIKAEDYAKEKRREKLKKFARKMGMVGGKSKRHTHTPSNEPRSPSPSNLAVSISPPLPGETSPPSHTSLNAHIPSESNTSGTRASSVPAFPNANGVVHHEPIFSPDESRRRSSDGLTGNNTDATVTDDEDDAVIIDVSTDNESTERPLPHPPGLTPPTSDEKHLEFVDPPKLVRSDKSKDKDGWARIGRRISMSVGIGKKGKEHAKERSSRSRNRRSIDLSTERARSPPNTTAETVRQPAIRLSRPSLSPERPQSTPPIFLKRAITSQDQVPLQKLKPRPQSLTPSSSESAIPTMNGVHNEIHRHHHRSKSPNLPKPSKAEEDYLRAILADIHTTPVSGANPFDFLAHWTHGDVSQGFVPASTSSGSLPSSSPATAWLAKLAQLPLAGIEECLRMFTAVEVLDGENMVGCRRCWKLANGWYEEREKKREGKRGRERIREEDEEDEYGNDDSEDEYGNDDSEDEDSTEDSDEDDEDDHERGSESEDTSPTTSGSIEEVPGSAANLRTTSSAPASPTLTHKPLSSFSSPHLGLYAHGNKSDAFSVISSPPDVAGNSNLQTSSSTTPQSLVDTNNQQTRSFRRPSDLTSEGPRLPSIRTTAEEEGRCSPSLPTAKPDDKSLFRRSEVFTDATPSTDSSELLHLMSSSTNFGTGISASTSTNYSSDVDGGESDTTSISTTASAAASGQSVESLADTSMTNPSTTPSAVSFETNGNNGQQHHRPSSSKSRSSLTKKNPKKSRGPKPVIMRPAYKRYLIATPPPILVIHLKRFQQINKSAIISFSSGFKKLEDYVAFPEYFDLTPFLAPKKEDFGLGKQGHMGAGGVKRKSESHKERCMYRLYAVVVHIGNMLGGHYISYTALPSQSDMPAAATQADSIPPPPAGGPRQWAYISDTVVRLTTLEEVLKAKAYICMYERV</sequence>
<evidence type="ECO:0000256" key="8">
    <source>
        <dbReference type="SAM" id="MobiDB-lite"/>
    </source>
</evidence>